<keyword evidence="4" id="KW-1185">Reference proteome</keyword>
<dbReference type="InterPro" id="IPR019954">
    <property type="entry name" value="Ubiquitin_CS"/>
</dbReference>
<dbReference type="Pfam" id="PF00240">
    <property type="entry name" value="ubiquitin"/>
    <property type="match status" value="5"/>
</dbReference>
<dbReference type="AlphaFoldDB" id="A0AAD9WV54"/>
<feature type="domain" description="Ubiquitin-like" evidence="2">
    <location>
        <begin position="59"/>
        <end position="129"/>
    </location>
</feature>
<dbReference type="InterPro" id="IPR019956">
    <property type="entry name" value="Ubiquitin_dom"/>
</dbReference>
<dbReference type="PANTHER" id="PTHR10666">
    <property type="entry name" value="UBIQUITIN"/>
    <property type="match status" value="1"/>
</dbReference>
<dbReference type="InterPro" id="IPR050158">
    <property type="entry name" value="Ubiquitin_ubiquitin-like"/>
</dbReference>
<accession>A0AAD9WV54</accession>
<reference evidence="3" key="1">
    <citation type="journal article" date="2023" name="Plant J.">
        <title>Genome sequences and population genomics provide insights into the demographic history, inbreeding, and mutation load of two 'living fossil' tree species of Dipteronia.</title>
        <authorList>
            <person name="Feng Y."/>
            <person name="Comes H.P."/>
            <person name="Chen J."/>
            <person name="Zhu S."/>
            <person name="Lu R."/>
            <person name="Zhang X."/>
            <person name="Li P."/>
            <person name="Qiu J."/>
            <person name="Olsen K.M."/>
            <person name="Qiu Y."/>
        </authorList>
    </citation>
    <scope>NUCLEOTIDE SEQUENCE</scope>
    <source>
        <strain evidence="3">KIB01</strain>
    </source>
</reference>
<dbReference type="PROSITE" id="PS50053">
    <property type="entry name" value="UBIQUITIN_2"/>
    <property type="match status" value="5"/>
</dbReference>
<comment type="caution">
    <text evidence="3">The sequence shown here is derived from an EMBL/GenBank/DDBJ whole genome shotgun (WGS) entry which is preliminary data.</text>
</comment>
<dbReference type="InterPro" id="IPR000626">
    <property type="entry name" value="Ubiquitin-like_dom"/>
</dbReference>
<evidence type="ECO:0000256" key="1">
    <source>
        <dbReference type="ARBA" id="ARBA00022499"/>
    </source>
</evidence>
<evidence type="ECO:0000259" key="2">
    <source>
        <dbReference type="PROSITE" id="PS50053"/>
    </source>
</evidence>
<feature type="non-terminal residue" evidence="3">
    <location>
        <position position="338"/>
    </location>
</feature>
<feature type="domain" description="Ubiquitin-like" evidence="2">
    <location>
        <begin position="210"/>
        <end position="280"/>
    </location>
</feature>
<proteinExistence type="predicted"/>
<dbReference type="CDD" id="cd17039">
    <property type="entry name" value="Ubl_ubiquitin_like"/>
    <property type="match status" value="2"/>
</dbReference>
<dbReference type="InterPro" id="IPR029071">
    <property type="entry name" value="Ubiquitin-like_domsf"/>
</dbReference>
<feature type="domain" description="Ubiquitin-like" evidence="2">
    <location>
        <begin position="1"/>
        <end position="53"/>
    </location>
</feature>
<dbReference type="SMART" id="SM00213">
    <property type="entry name" value="UBQ"/>
    <property type="match status" value="5"/>
</dbReference>
<dbReference type="GO" id="GO:0003729">
    <property type="term" value="F:mRNA binding"/>
    <property type="evidence" value="ECO:0007669"/>
    <property type="project" value="UniProtKB-ARBA"/>
</dbReference>
<dbReference type="SUPFAM" id="SSF54236">
    <property type="entry name" value="Ubiquitin-like"/>
    <property type="match status" value="5"/>
</dbReference>
<evidence type="ECO:0000313" key="4">
    <source>
        <dbReference type="Proteomes" id="UP001280121"/>
    </source>
</evidence>
<feature type="non-terminal residue" evidence="3">
    <location>
        <position position="1"/>
    </location>
</feature>
<protein>
    <recommendedName>
        <fullName evidence="2">Ubiquitin-like domain-containing protein</fullName>
    </recommendedName>
</protein>
<keyword evidence="1" id="KW-1017">Isopeptide bond</keyword>
<dbReference type="PRINTS" id="PR00348">
    <property type="entry name" value="UBIQUITIN"/>
</dbReference>
<sequence>VKKSETIENLKVMLREKEGILENNQDLYFSYIQLRNGGRISDYNIRKNSVVRVNELPPIKIYVKWPSNKKTLEFKVNNSDTIDNIKRNIRFIGGFQSKNYSLYYAGKLVEDGMTAASLEIQNGATLQMVTDPNDKLSISVETPDGGTVDVEIRCCHTAVQVKEIVESLTNLSISEQIMTYAGEKLEDCKTLDCYNIKDKSMLELLPPDQIQIFVKTWSGKTITFDVQLTSTIKDIKHKLFDKFRIPFHLHSVVFAGKRLEENRVLASYNVQQHSTLHMLLPPDQIQIFVKSWSGKTITLDVQLTSTIKDLKHKLFDKLRIPFQLQSVVFAGKRLEENW</sequence>
<gene>
    <name evidence="3" type="ORF">Ddye_018893</name>
</gene>
<evidence type="ECO:0000313" key="3">
    <source>
        <dbReference type="EMBL" id="KAK2643698.1"/>
    </source>
</evidence>
<dbReference type="Gene3D" id="3.10.20.90">
    <property type="entry name" value="Phosphatidylinositol 3-kinase Catalytic Subunit, Chain A, domain 1"/>
    <property type="match status" value="5"/>
</dbReference>
<dbReference type="PROSITE" id="PS00299">
    <property type="entry name" value="UBIQUITIN_1"/>
    <property type="match status" value="1"/>
</dbReference>
<feature type="domain" description="Ubiquitin-like" evidence="2">
    <location>
        <begin position="136"/>
        <end position="205"/>
    </location>
</feature>
<organism evidence="3 4">
    <name type="scientific">Dipteronia dyeriana</name>
    <dbReference type="NCBI Taxonomy" id="168575"/>
    <lineage>
        <taxon>Eukaryota</taxon>
        <taxon>Viridiplantae</taxon>
        <taxon>Streptophyta</taxon>
        <taxon>Embryophyta</taxon>
        <taxon>Tracheophyta</taxon>
        <taxon>Spermatophyta</taxon>
        <taxon>Magnoliopsida</taxon>
        <taxon>eudicotyledons</taxon>
        <taxon>Gunneridae</taxon>
        <taxon>Pentapetalae</taxon>
        <taxon>rosids</taxon>
        <taxon>malvids</taxon>
        <taxon>Sapindales</taxon>
        <taxon>Sapindaceae</taxon>
        <taxon>Hippocastanoideae</taxon>
        <taxon>Acereae</taxon>
        <taxon>Dipteronia</taxon>
    </lineage>
</organism>
<name>A0AAD9WV54_9ROSI</name>
<feature type="domain" description="Ubiquitin-like" evidence="2">
    <location>
        <begin position="285"/>
        <end position="338"/>
    </location>
</feature>
<dbReference type="EMBL" id="JANJYI010000006">
    <property type="protein sequence ID" value="KAK2643698.1"/>
    <property type="molecule type" value="Genomic_DNA"/>
</dbReference>
<dbReference type="Proteomes" id="UP001280121">
    <property type="component" value="Unassembled WGS sequence"/>
</dbReference>